<keyword evidence="2" id="KW-1185">Reference proteome</keyword>
<protein>
    <submittedName>
        <fullName evidence="1">Uncharacterized protein</fullName>
    </submittedName>
</protein>
<dbReference type="AlphaFoldDB" id="A0A7I4CID0"/>
<reference evidence="1" key="3">
    <citation type="submission" date="2020-12" db="UniProtKB">
        <authorList>
            <consortium name="EnsemblPlants"/>
        </authorList>
    </citation>
    <scope>IDENTIFICATION</scope>
</reference>
<dbReference type="Proteomes" id="UP000006727">
    <property type="component" value="Chromosome 22"/>
</dbReference>
<evidence type="ECO:0000313" key="1">
    <source>
        <dbReference type="EnsemblPlants" id="Pp3c22_4790V3.2"/>
    </source>
</evidence>
<dbReference type="EnsemblPlants" id="Pp3c22_4790V3.2">
    <property type="protein sequence ID" value="Pp3c22_4790V3.2"/>
    <property type="gene ID" value="Pp3c22_4790"/>
</dbReference>
<reference evidence="1 2" key="2">
    <citation type="journal article" date="2018" name="Plant J.">
        <title>The Physcomitrella patens chromosome-scale assembly reveals moss genome structure and evolution.</title>
        <authorList>
            <person name="Lang D."/>
            <person name="Ullrich K.K."/>
            <person name="Murat F."/>
            <person name="Fuchs J."/>
            <person name="Jenkins J."/>
            <person name="Haas F.B."/>
            <person name="Piednoel M."/>
            <person name="Gundlach H."/>
            <person name="Van Bel M."/>
            <person name="Meyberg R."/>
            <person name="Vives C."/>
            <person name="Morata J."/>
            <person name="Symeonidi A."/>
            <person name="Hiss M."/>
            <person name="Muchero W."/>
            <person name="Kamisugi Y."/>
            <person name="Saleh O."/>
            <person name="Blanc G."/>
            <person name="Decker E.L."/>
            <person name="van Gessel N."/>
            <person name="Grimwood J."/>
            <person name="Hayes R.D."/>
            <person name="Graham S.W."/>
            <person name="Gunter L.E."/>
            <person name="McDaniel S.F."/>
            <person name="Hoernstein S.N.W."/>
            <person name="Larsson A."/>
            <person name="Li F.W."/>
            <person name="Perroud P.F."/>
            <person name="Phillips J."/>
            <person name="Ranjan P."/>
            <person name="Rokshar D.S."/>
            <person name="Rothfels C.J."/>
            <person name="Schneider L."/>
            <person name="Shu S."/>
            <person name="Stevenson D.W."/>
            <person name="Thummler F."/>
            <person name="Tillich M."/>
            <person name="Villarreal Aguilar J.C."/>
            <person name="Widiez T."/>
            <person name="Wong G.K."/>
            <person name="Wymore A."/>
            <person name="Zhang Y."/>
            <person name="Zimmer A.D."/>
            <person name="Quatrano R.S."/>
            <person name="Mayer K.F.X."/>
            <person name="Goodstein D."/>
            <person name="Casacuberta J.M."/>
            <person name="Vandepoele K."/>
            <person name="Reski R."/>
            <person name="Cuming A.C."/>
            <person name="Tuskan G.A."/>
            <person name="Maumus F."/>
            <person name="Salse J."/>
            <person name="Schmutz J."/>
            <person name="Rensing S.A."/>
        </authorList>
    </citation>
    <scope>NUCLEOTIDE SEQUENCE [LARGE SCALE GENOMIC DNA]</scope>
    <source>
        <strain evidence="1 2">cv. Gransden 2004</strain>
    </source>
</reference>
<organism evidence="1 2">
    <name type="scientific">Physcomitrium patens</name>
    <name type="common">Spreading-leaved earth moss</name>
    <name type="synonym">Physcomitrella patens</name>
    <dbReference type="NCBI Taxonomy" id="3218"/>
    <lineage>
        <taxon>Eukaryota</taxon>
        <taxon>Viridiplantae</taxon>
        <taxon>Streptophyta</taxon>
        <taxon>Embryophyta</taxon>
        <taxon>Bryophyta</taxon>
        <taxon>Bryophytina</taxon>
        <taxon>Bryopsida</taxon>
        <taxon>Funariidae</taxon>
        <taxon>Funariales</taxon>
        <taxon>Funariaceae</taxon>
        <taxon>Physcomitrium</taxon>
    </lineage>
</organism>
<accession>A0A7I4CID0</accession>
<proteinExistence type="predicted"/>
<sequence>MVLQAARKSIPTTEGLRNLIAIAPVQLLCVGFASSRRAPNY</sequence>
<dbReference type="EMBL" id="ABEU02000022">
    <property type="status" value="NOT_ANNOTATED_CDS"/>
    <property type="molecule type" value="Genomic_DNA"/>
</dbReference>
<evidence type="ECO:0000313" key="2">
    <source>
        <dbReference type="Proteomes" id="UP000006727"/>
    </source>
</evidence>
<name>A0A7I4CID0_PHYPA</name>
<dbReference type="Gramene" id="Pp3c22_4790V3.2">
    <property type="protein sequence ID" value="Pp3c22_4790V3.2"/>
    <property type="gene ID" value="Pp3c22_4790"/>
</dbReference>
<reference evidence="1 2" key="1">
    <citation type="journal article" date="2008" name="Science">
        <title>The Physcomitrella genome reveals evolutionary insights into the conquest of land by plants.</title>
        <authorList>
            <person name="Rensing S."/>
            <person name="Lang D."/>
            <person name="Zimmer A."/>
            <person name="Terry A."/>
            <person name="Salamov A."/>
            <person name="Shapiro H."/>
            <person name="Nishiyama T."/>
            <person name="Perroud P.-F."/>
            <person name="Lindquist E."/>
            <person name="Kamisugi Y."/>
            <person name="Tanahashi T."/>
            <person name="Sakakibara K."/>
            <person name="Fujita T."/>
            <person name="Oishi K."/>
            <person name="Shin-I T."/>
            <person name="Kuroki Y."/>
            <person name="Toyoda A."/>
            <person name="Suzuki Y."/>
            <person name="Hashimoto A."/>
            <person name="Yamaguchi K."/>
            <person name="Sugano A."/>
            <person name="Kohara Y."/>
            <person name="Fujiyama A."/>
            <person name="Anterola A."/>
            <person name="Aoki S."/>
            <person name="Ashton N."/>
            <person name="Barbazuk W.B."/>
            <person name="Barker E."/>
            <person name="Bennetzen J."/>
            <person name="Bezanilla M."/>
            <person name="Blankenship R."/>
            <person name="Cho S.H."/>
            <person name="Dutcher S."/>
            <person name="Estelle M."/>
            <person name="Fawcett J.A."/>
            <person name="Gundlach H."/>
            <person name="Hanada K."/>
            <person name="Heyl A."/>
            <person name="Hicks K.A."/>
            <person name="Hugh J."/>
            <person name="Lohr M."/>
            <person name="Mayer K."/>
            <person name="Melkozernov A."/>
            <person name="Murata T."/>
            <person name="Nelson D."/>
            <person name="Pils B."/>
            <person name="Prigge M."/>
            <person name="Reiss B."/>
            <person name="Renner T."/>
            <person name="Rombauts S."/>
            <person name="Rushton P."/>
            <person name="Sanderfoot A."/>
            <person name="Schween G."/>
            <person name="Shiu S.-H."/>
            <person name="Stueber K."/>
            <person name="Theodoulou F.L."/>
            <person name="Tu H."/>
            <person name="Van de Peer Y."/>
            <person name="Verrier P.J."/>
            <person name="Waters E."/>
            <person name="Wood A."/>
            <person name="Yang L."/>
            <person name="Cove D."/>
            <person name="Cuming A."/>
            <person name="Hasebe M."/>
            <person name="Lucas S."/>
            <person name="Mishler D.B."/>
            <person name="Reski R."/>
            <person name="Grigoriev I."/>
            <person name="Quatrano R.S."/>
            <person name="Boore J.L."/>
        </authorList>
    </citation>
    <scope>NUCLEOTIDE SEQUENCE [LARGE SCALE GENOMIC DNA]</scope>
    <source>
        <strain evidence="1 2">cv. Gransden 2004</strain>
    </source>
</reference>